<dbReference type="PANTHER" id="PTHR33562:SF18">
    <property type="entry name" value="BOUDIN-RELATED"/>
    <property type="match status" value="1"/>
</dbReference>
<comment type="subcellular location">
    <subcellularLocation>
        <location evidence="1">Membrane</location>
        <topology evidence="1">Lipid-anchor</topology>
        <topology evidence="1">GPI-anchor</topology>
    </subcellularLocation>
</comment>
<comment type="caution">
    <text evidence="7">The sequence shown here is derived from an EMBL/GenBank/DDBJ whole genome shotgun (WGS) entry which is preliminary data.</text>
</comment>
<keyword evidence="6" id="KW-0812">Transmembrane</keyword>
<dbReference type="GO" id="GO:0032222">
    <property type="term" value="P:regulation of synaptic transmission, cholinergic"/>
    <property type="evidence" value="ECO:0007669"/>
    <property type="project" value="InterPro"/>
</dbReference>
<feature type="transmembrane region" description="Helical" evidence="6">
    <location>
        <begin position="24"/>
        <end position="47"/>
    </location>
</feature>
<dbReference type="GO" id="GO:0030431">
    <property type="term" value="P:sleep"/>
    <property type="evidence" value="ECO:0007669"/>
    <property type="project" value="InterPro"/>
</dbReference>
<evidence type="ECO:0000256" key="6">
    <source>
        <dbReference type="SAM" id="Phobius"/>
    </source>
</evidence>
<keyword evidence="8" id="KW-1185">Reference proteome</keyword>
<evidence type="ECO:0000256" key="2">
    <source>
        <dbReference type="ARBA" id="ARBA00022622"/>
    </source>
</evidence>
<protein>
    <submittedName>
        <fullName evidence="7">Uncharacterized protein</fullName>
    </submittedName>
</protein>
<keyword evidence="3" id="KW-0732">Signal</keyword>
<accession>A0A226EVU9</accession>
<evidence type="ECO:0000313" key="7">
    <source>
        <dbReference type="EMBL" id="OXA61214.1"/>
    </source>
</evidence>
<dbReference type="GO" id="GO:0098552">
    <property type="term" value="C:side of membrane"/>
    <property type="evidence" value="ECO:0007669"/>
    <property type="project" value="UniProtKB-KW"/>
</dbReference>
<evidence type="ECO:0000256" key="1">
    <source>
        <dbReference type="ARBA" id="ARBA00004589"/>
    </source>
</evidence>
<evidence type="ECO:0000313" key="8">
    <source>
        <dbReference type="Proteomes" id="UP000198287"/>
    </source>
</evidence>
<dbReference type="InterPro" id="IPR031424">
    <property type="entry name" value="QVR-like"/>
</dbReference>
<evidence type="ECO:0000256" key="3">
    <source>
        <dbReference type="ARBA" id="ARBA00022729"/>
    </source>
</evidence>
<feature type="transmembrane region" description="Helical" evidence="6">
    <location>
        <begin position="163"/>
        <end position="180"/>
    </location>
</feature>
<organism evidence="7 8">
    <name type="scientific">Folsomia candida</name>
    <name type="common">Springtail</name>
    <dbReference type="NCBI Taxonomy" id="158441"/>
    <lineage>
        <taxon>Eukaryota</taxon>
        <taxon>Metazoa</taxon>
        <taxon>Ecdysozoa</taxon>
        <taxon>Arthropoda</taxon>
        <taxon>Hexapoda</taxon>
        <taxon>Collembola</taxon>
        <taxon>Entomobryomorpha</taxon>
        <taxon>Isotomoidea</taxon>
        <taxon>Isotomidae</taxon>
        <taxon>Proisotominae</taxon>
        <taxon>Folsomia</taxon>
    </lineage>
</organism>
<keyword evidence="6" id="KW-1133">Transmembrane helix</keyword>
<sequence>MCIQKWIFVTAFFAQPPFSTCTKFLILTLLISIMKLQVILVVVFALVSYSNAHKCYQCLYYENTTLTQPECDAEQVPETLLIDCALDGYDGDEWQCVKKTGATINEDDKEAKFVSRFCSAGKTFASECKTSDALGSDFGTVEGGLLCYCNEDGCNAAPHLHQIGTLVLAASLIAITLAYFN</sequence>
<name>A0A226EVU9_FOLCA</name>
<dbReference type="OMA" id="SANNDEC"/>
<dbReference type="AlphaFoldDB" id="A0A226EVU9"/>
<evidence type="ECO:0000256" key="5">
    <source>
        <dbReference type="ARBA" id="ARBA00023288"/>
    </source>
</evidence>
<keyword evidence="5" id="KW-0449">Lipoprotein</keyword>
<keyword evidence="2" id="KW-0336">GPI-anchor</keyword>
<keyword evidence="4" id="KW-0325">Glycoprotein</keyword>
<evidence type="ECO:0000256" key="4">
    <source>
        <dbReference type="ARBA" id="ARBA00023180"/>
    </source>
</evidence>
<dbReference type="Proteomes" id="UP000198287">
    <property type="component" value="Unassembled WGS sequence"/>
</dbReference>
<dbReference type="InterPro" id="IPR050975">
    <property type="entry name" value="Sleep_regulator"/>
</dbReference>
<dbReference type="EMBL" id="LNIX01000002">
    <property type="protein sequence ID" value="OXA61214.1"/>
    <property type="molecule type" value="Genomic_DNA"/>
</dbReference>
<gene>
    <name evidence="7" type="ORF">Fcan01_05855</name>
</gene>
<reference evidence="7 8" key="1">
    <citation type="submission" date="2015-12" db="EMBL/GenBank/DDBJ databases">
        <title>The genome of Folsomia candida.</title>
        <authorList>
            <person name="Faddeeva A."/>
            <person name="Derks M.F."/>
            <person name="Anvar Y."/>
            <person name="Smit S."/>
            <person name="Van Straalen N."/>
            <person name="Roelofs D."/>
        </authorList>
    </citation>
    <scope>NUCLEOTIDE SEQUENCE [LARGE SCALE GENOMIC DNA]</scope>
    <source>
        <strain evidence="7 8">VU population</strain>
        <tissue evidence="7">Whole body</tissue>
    </source>
</reference>
<dbReference type="Pfam" id="PF17064">
    <property type="entry name" value="QVR"/>
    <property type="match status" value="1"/>
</dbReference>
<dbReference type="PANTHER" id="PTHR33562">
    <property type="entry name" value="ATILLA, ISOFORM B-RELATED-RELATED"/>
    <property type="match status" value="1"/>
</dbReference>
<keyword evidence="6" id="KW-0472">Membrane</keyword>
<proteinExistence type="predicted"/>